<feature type="compositionally biased region" description="Acidic residues" evidence="6">
    <location>
        <begin position="183"/>
        <end position="202"/>
    </location>
</feature>
<keyword evidence="4" id="KW-0802">TPR repeat</keyword>
<dbReference type="GO" id="GO:0042393">
    <property type="term" value="F:histone binding"/>
    <property type="evidence" value="ECO:0007669"/>
    <property type="project" value="TreeGrafter"/>
</dbReference>
<feature type="region of interest" description="Disordered" evidence="6">
    <location>
        <begin position="126"/>
        <end position="202"/>
    </location>
</feature>
<dbReference type="PANTHER" id="PTHR15081:SF1">
    <property type="entry name" value="NUCLEAR AUTOANTIGENIC SPERM PROTEIN"/>
    <property type="match status" value="1"/>
</dbReference>
<organism evidence="7 8">
    <name type="scientific">Actinidia chinensis var. chinensis</name>
    <name type="common">Chinese soft-hair kiwi</name>
    <dbReference type="NCBI Taxonomy" id="1590841"/>
    <lineage>
        <taxon>Eukaryota</taxon>
        <taxon>Viridiplantae</taxon>
        <taxon>Streptophyta</taxon>
        <taxon>Embryophyta</taxon>
        <taxon>Tracheophyta</taxon>
        <taxon>Spermatophyta</taxon>
        <taxon>Magnoliopsida</taxon>
        <taxon>eudicotyledons</taxon>
        <taxon>Gunneridae</taxon>
        <taxon>Pentapetalae</taxon>
        <taxon>asterids</taxon>
        <taxon>Ericales</taxon>
        <taxon>Actinidiaceae</taxon>
        <taxon>Actinidia</taxon>
    </lineage>
</organism>
<evidence type="ECO:0000313" key="7">
    <source>
        <dbReference type="EMBL" id="PSS30785.1"/>
    </source>
</evidence>
<comment type="subcellular location">
    <subcellularLocation>
        <location evidence="1">Nucleus</location>
    </subcellularLocation>
</comment>
<dbReference type="AlphaFoldDB" id="A0A2R6RLB9"/>
<gene>
    <name evidence="7" type="ORF">CEY00_Acc06070</name>
</gene>
<dbReference type="GO" id="GO:0005654">
    <property type="term" value="C:nucleoplasm"/>
    <property type="evidence" value="ECO:0007669"/>
    <property type="project" value="TreeGrafter"/>
</dbReference>
<evidence type="ECO:0000256" key="1">
    <source>
        <dbReference type="ARBA" id="ARBA00004123"/>
    </source>
</evidence>
<evidence type="ECO:0000256" key="4">
    <source>
        <dbReference type="ARBA" id="ARBA00022803"/>
    </source>
</evidence>
<evidence type="ECO:0000256" key="2">
    <source>
        <dbReference type="ARBA" id="ARBA00008402"/>
    </source>
</evidence>
<dbReference type="InterPro" id="IPR051730">
    <property type="entry name" value="NASP-like"/>
</dbReference>
<keyword evidence="8" id="KW-1185">Reference proteome</keyword>
<comment type="similarity">
    <text evidence="2">Belongs to the NASP family.</text>
</comment>
<reference evidence="7 8" key="1">
    <citation type="submission" date="2017-07" db="EMBL/GenBank/DDBJ databases">
        <title>An improved, manually edited Actinidia chinensis var. chinensis (kiwifruit) genome highlights the challenges associated with draft genomes and gene prediction in plants.</title>
        <authorList>
            <person name="Pilkington S."/>
            <person name="Crowhurst R."/>
            <person name="Hilario E."/>
            <person name="Nardozza S."/>
            <person name="Fraser L."/>
            <person name="Peng Y."/>
            <person name="Gunaseelan K."/>
            <person name="Simpson R."/>
            <person name="Tahir J."/>
            <person name="Deroles S."/>
            <person name="Templeton K."/>
            <person name="Luo Z."/>
            <person name="Davy M."/>
            <person name="Cheng C."/>
            <person name="Mcneilage M."/>
            <person name="Scaglione D."/>
            <person name="Liu Y."/>
            <person name="Zhang Q."/>
            <person name="Datson P."/>
            <person name="De Silva N."/>
            <person name="Gardiner S."/>
            <person name="Bassett H."/>
            <person name="Chagne D."/>
            <person name="Mccallum J."/>
            <person name="Dzierzon H."/>
            <person name="Deng C."/>
            <person name="Wang Y.-Y."/>
            <person name="Barron N."/>
            <person name="Manako K."/>
            <person name="Bowen J."/>
            <person name="Foster T."/>
            <person name="Erridge Z."/>
            <person name="Tiffin H."/>
            <person name="Waite C."/>
            <person name="Davies K."/>
            <person name="Grierson E."/>
            <person name="Laing W."/>
            <person name="Kirk R."/>
            <person name="Chen X."/>
            <person name="Wood M."/>
            <person name="Montefiori M."/>
            <person name="Brummell D."/>
            <person name="Schwinn K."/>
            <person name="Catanach A."/>
            <person name="Fullerton C."/>
            <person name="Li D."/>
            <person name="Meiyalaghan S."/>
            <person name="Nieuwenhuizen N."/>
            <person name="Read N."/>
            <person name="Prakash R."/>
            <person name="Hunter D."/>
            <person name="Zhang H."/>
            <person name="Mckenzie M."/>
            <person name="Knabel M."/>
            <person name="Harris A."/>
            <person name="Allan A."/>
            <person name="Chen A."/>
            <person name="Janssen B."/>
            <person name="Plunkett B."/>
            <person name="Dwamena C."/>
            <person name="Voogd C."/>
            <person name="Leif D."/>
            <person name="Lafferty D."/>
            <person name="Souleyre E."/>
            <person name="Varkonyi-Gasic E."/>
            <person name="Gambi F."/>
            <person name="Hanley J."/>
            <person name="Yao J.-L."/>
            <person name="Cheung J."/>
            <person name="David K."/>
            <person name="Warren B."/>
            <person name="Marsh K."/>
            <person name="Snowden K."/>
            <person name="Lin-Wang K."/>
            <person name="Brian L."/>
            <person name="Martinez-Sanchez M."/>
            <person name="Wang M."/>
            <person name="Ileperuma N."/>
            <person name="Macnee N."/>
            <person name="Campin R."/>
            <person name="Mcatee P."/>
            <person name="Drummond R."/>
            <person name="Espley R."/>
            <person name="Ireland H."/>
            <person name="Wu R."/>
            <person name="Atkinson R."/>
            <person name="Karunairetnam S."/>
            <person name="Bulley S."/>
            <person name="Chunkath S."/>
            <person name="Hanley Z."/>
            <person name="Storey R."/>
            <person name="Thrimawithana A."/>
            <person name="Thomson S."/>
            <person name="David C."/>
            <person name="Testolin R."/>
        </authorList>
    </citation>
    <scope>NUCLEOTIDE SEQUENCE [LARGE SCALE GENOMIC DNA]</scope>
    <source>
        <strain evidence="8">cv. Red5</strain>
        <tissue evidence="7">Young leaf</tissue>
    </source>
</reference>
<evidence type="ECO:0000256" key="3">
    <source>
        <dbReference type="ARBA" id="ARBA00022737"/>
    </source>
</evidence>
<dbReference type="PANTHER" id="PTHR15081">
    <property type="entry name" value="NUCLEAR AUTOANTIGENIC SPERM PROTEIN NASP -RELATED"/>
    <property type="match status" value="1"/>
</dbReference>
<dbReference type="Gene3D" id="1.25.40.10">
    <property type="entry name" value="Tetratricopeptide repeat domain"/>
    <property type="match status" value="2"/>
</dbReference>
<dbReference type="InParanoid" id="A0A2R6RLB9"/>
<dbReference type="SUPFAM" id="SSF48452">
    <property type="entry name" value="TPR-like"/>
    <property type="match status" value="2"/>
</dbReference>
<feature type="region of interest" description="Disordered" evidence="6">
    <location>
        <begin position="396"/>
        <end position="475"/>
    </location>
</feature>
<feature type="compositionally biased region" description="Polar residues" evidence="6">
    <location>
        <begin position="16"/>
        <end position="49"/>
    </location>
</feature>
<evidence type="ECO:0000256" key="5">
    <source>
        <dbReference type="ARBA" id="ARBA00023242"/>
    </source>
</evidence>
<dbReference type="SMART" id="SM00028">
    <property type="entry name" value="TPR"/>
    <property type="match status" value="3"/>
</dbReference>
<feature type="region of interest" description="Disordered" evidence="6">
    <location>
        <begin position="1"/>
        <end position="78"/>
    </location>
</feature>
<dbReference type="FunCoup" id="A0A2R6RLB9">
    <property type="interactions" value="4693"/>
</dbReference>
<feature type="compositionally biased region" description="Polar residues" evidence="6">
    <location>
        <begin position="135"/>
        <end position="169"/>
    </location>
</feature>
<sequence length="475" mass="50449">MADEAPISEIAPPNAEKSQASVEATIESNTVGGAESSCNNNDVESSAVTSDGERERSLGYADELMERGSNAAKDRDYAEATDCYSRALEIRVGHFGELAPECVNAYYKYGCALLYKAQEEADPLGTVPKKEVESPQLSDRNGSVKNAINRESSIASVSSNAEQDGSSNRGDGVPDDGSSGKDQEEDDEESDDEDLAEADEDESDLDLAWKMLDVARAIVVKHCGDTMEKVDILSALAEVALEREDVETSLSDYLKALAILERLVEPDNRHIAELNFRICLCLEIGSKAAEAIPYCQKAMSICKARVQRLVNELKSSSVSTGTSAASESDETVQFSSSGSQSNHSVVDKDAEIETLTGLSSELEKKLEDLQQLVSNPTSILSDILGMVSARARGIEKNASSSVMSSPQLGVASSSGDLDSPTVSTAHTNGAAGVTDLGVVGRGVKRTRMNSVTAESSPMKKPELDPTPDKGEGQAS</sequence>
<dbReference type="Proteomes" id="UP000241394">
    <property type="component" value="Chromosome LG5"/>
</dbReference>
<dbReference type="InterPro" id="IPR011990">
    <property type="entry name" value="TPR-like_helical_dom_sf"/>
</dbReference>
<protein>
    <submittedName>
        <fullName evidence="7">Uncharacterized protein</fullName>
    </submittedName>
</protein>
<comment type="caution">
    <text evidence="7">The sequence shown here is derived from an EMBL/GenBank/DDBJ whole genome shotgun (WGS) entry which is preliminary data.</text>
</comment>
<evidence type="ECO:0000313" key="8">
    <source>
        <dbReference type="Proteomes" id="UP000241394"/>
    </source>
</evidence>
<feature type="compositionally biased region" description="Low complexity" evidence="6">
    <location>
        <begin position="335"/>
        <end position="344"/>
    </location>
</feature>
<keyword evidence="5" id="KW-0539">Nucleus</keyword>
<dbReference type="Gramene" id="PSS30785">
    <property type="protein sequence ID" value="PSS30785"/>
    <property type="gene ID" value="CEY00_Acc06070"/>
</dbReference>
<feature type="compositionally biased region" description="Polar residues" evidence="6">
    <location>
        <begin position="397"/>
        <end position="427"/>
    </location>
</feature>
<dbReference type="OMA" id="IAECHYK"/>
<dbReference type="EMBL" id="NKQK01000005">
    <property type="protein sequence ID" value="PSS30785.1"/>
    <property type="molecule type" value="Genomic_DNA"/>
</dbReference>
<dbReference type="OrthoDB" id="5587616at2759"/>
<feature type="region of interest" description="Disordered" evidence="6">
    <location>
        <begin position="319"/>
        <end position="348"/>
    </location>
</feature>
<proteinExistence type="inferred from homology"/>
<reference evidence="8" key="2">
    <citation type="journal article" date="2018" name="BMC Genomics">
        <title>A manually annotated Actinidia chinensis var. chinensis (kiwifruit) genome highlights the challenges associated with draft genomes and gene prediction in plants.</title>
        <authorList>
            <person name="Pilkington S.M."/>
            <person name="Crowhurst R."/>
            <person name="Hilario E."/>
            <person name="Nardozza S."/>
            <person name="Fraser L."/>
            <person name="Peng Y."/>
            <person name="Gunaseelan K."/>
            <person name="Simpson R."/>
            <person name="Tahir J."/>
            <person name="Deroles S.C."/>
            <person name="Templeton K."/>
            <person name="Luo Z."/>
            <person name="Davy M."/>
            <person name="Cheng C."/>
            <person name="McNeilage M."/>
            <person name="Scaglione D."/>
            <person name="Liu Y."/>
            <person name="Zhang Q."/>
            <person name="Datson P."/>
            <person name="De Silva N."/>
            <person name="Gardiner S.E."/>
            <person name="Bassett H."/>
            <person name="Chagne D."/>
            <person name="McCallum J."/>
            <person name="Dzierzon H."/>
            <person name="Deng C."/>
            <person name="Wang Y.Y."/>
            <person name="Barron L."/>
            <person name="Manako K."/>
            <person name="Bowen J."/>
            <person name="Foster T.M."/>
            <person name="Erridge Z.A."/>
            <person name="Tiffin H."/>
            <person name="Waite C.N."/>
            <person name="Davies K.M."/>
            <person name="Grierson E.P."/>
            <person name="Laing W.A."/>
            <person name="Kirk R."/>
            <person name="Chen X."/>
            <person name="Wood M."/>
            <person name="Montefiori M."/>
            <person name="Brummell D.A."/>
            <person name="Schwinn K.E."/>
            <person name="Catanach A."/>
            <person name="Fullerton C."/>
            <person name="Li D."/>
            <person name="Meiyalaghan S."/>
            <person name="Nieuwenhuizen N."/>
            <person name="Read N."/>
            <person name="Prakash R."/>
            <person name="Hunter D."/>
            <person name="Zhang H."/>
            <person name="McKenzie M."/>
            <person name="Knabel M."/>
            <person name="Harris A."/>
            <person name="Allan A.C."/>
            <person name="Gleave A."/>
            <person name="Chen A."/>
            <person name="Janssen B.J."/>
            <person name="Plunkett B."/>
            <person name="Ampomah-Dwamena C."/>
            <person name="Voogd C."/>
            <person name="Leif D."/>
            <person name="Lafferty D."/>
            <person name="Souleyre E.J.F."/>
            <person name="Varkonyi-Gasic E."/>
            <person name="Gambi F."/>
            <person name="Hanley J."/>
            <person name="Yao J.L."/>
            <person name="Cheung J."/>
            <person name="David K.M."/>
            <person name="Warren B."/>
            <person name="Marsh K."/>
            <person name="Snowden K.C."/>
            <person name="Lin-Wang K."/>
            <person name="Brian L."/>
            <person name="Martinez-Sanchez M."/>
            <person name="Wang M."/>
            <person name="Ileperuma N."/>
            <person name="Macnee N."/>
            <person name="Campin R."/>
            <person name="McAtee P."/>
            <person name="Drummond R.S.M."/>
            <person name="Espley R.V."/>
            <person name="Ireland H.S."/>
            <person name="Wu R."/>
            <person name="Atkinson R.G."/>
            <person name="Karunairetnam S."/>
            <person name="Bulley S."/>
            <person name="Chunkath S."/>
            <person name="Hanley Z."/>
            <person name="Storey R."/>
            <person name="Thrimawithana A.H."/>
            <person name="Thomson S."/>
            <person name="David C."/>
            <person name="Testolin R."/>
            <person name="Huang H."/>
            <person name="Hellens R.P."/>
            <person name="Schaffer R.J."/>
        </authorList>
    </citation>
    <scope>NUCLEOTIDE SEQUENCE [LARGE SCALE GENOMIC DNA]</scope>
    <source>
        <strain evidence="8">cv. Red5</strain>
    </source>
</reference>
<keyword evidence="3" id="KW-0677">Repeat</keyword>
<dbReference type="GO" id="GO:0034080">
    <property type="term" value="P:CENP-A containing chromatin assembly"/>
    <property type="evidence" value="ECO:0007669"/>
    <property type="project" value="TreeGrafter"/>
</dbReference>
<evidence type="ECO:0000256" key="6">
    <source>
        <dbReference type="SAM" id="MobiDB-lite"/>
    </source>
</evidence>
<dbReference type="InterPro" id="IPR019734">
    <property type="entry name" value="TPR_rpt"/>
</dbReference>
<dbReference type="GO" id="GO:0006335">
    <property type="term" value="P:DNA replication-dependent chromatin assembly"/>
    <property type="evidence" value="ECO:0007669"/>
    <property type="project" value="TreeGrafter"/>
</dbReference>
<accession>A0A2R6RLB9</accession>
<feature type="compositionally biased region" description="Basic and acidic residues" evidence="6">
    <location>
        <begin position="457"/>
        <end position="475"/>
    </location>
</feature>
<name>A0A2R6RLB9_ACTCC</name>
<dbReference type="STRING" id="1590841.A0A2R6RLB9"/>